<evidence type="ECO:0000313" key="1">
    <source>
        <dbReference type="EMBL" id="JAH00898.1"/>
    </source>
</evidence>
<dbReference type="EMBL" id="GBXM01107679">
    <property type="protein sequence ID" value="JAH00898.1"/>
    <property type="molecule type" value="Transcribed_RNA"/>
</dbReference>
<dbReference type="AlphaFoldDB" id="A0A0E9PAN6"/>
<name>A0A0E9PAN6_ANGAN</name>
<proteinExistence type="predicted"/>
<reference evidence="1" key="2">
    <citation type="journal article" date="2015" name="Fish Shellfish Immunol.">
        <title>Early steps in the European eel (Anguilla anguilla)-Vibrio vulnificus interaction in the gills: Role of the RtxA13 toxin.</title>
        <authorList>
            <person name="Callol A."/>
            <person name="Pajuelo D."/>
            <person name="Ebbesson L."/>
            <person name="Teles M."/>
            <person name="MacKenzie S."/>
            <person name="Amaro C."/>
        </authorList>
    </citation>
    <scope>NUCLEOTIDE SEQUENCE</scope>
</reference>
<accession>A0A0E9PAN6</accession>
<reference evidence="1" key="1">
    <citation type="submission" date="2014-11" db="EMBL/GenBank/DDBJ databases">
        <authorList>
            <person name="Amaro Gonzalez C."/>
        </authorList>
    </citation>
    <scope>NUCLEOTIDE SEQUENCE</scope>
</reference>
<sequence>MPCLPFENRRVKTWKRSRTQVTEVPRTRWLGSESEISESKLVGYHACSL</sequence>
<protein>
    <submittedName>
        <fullName evidence="1">Uncharacterized protein</fullName>
    </submittedName>
</protein>
<organism evidence="1">
    <name type="scientific">Anguilla anguilla</name>
    <name type="common">European freshwater eel</name>
    <name type="synonym">Muraena anguilla</name>
    <dbReference type="NCBI Taxonomy" id="7936"/>
    <lineage>
        <taxon>Eukaryota</taxon>
        <taxon>Metazoa</taxon>
        <taxon>Chordata</taxon>
        <taxon>Craniata</taxon>
        <taxon>Vertebrata</taxon>
        <taxon>Euteleostomi</taxon>
        <taxon>Actinopterygii</taxon>
        <taxon>Neopterygii</taxon>
        <taxon>Teleostei</taxon>
        <taxon>Anguilliformes</taxon>
        <taxon>Anguillidae</taxon>
        <taxon>Anguilla</taxon>
    </lineage>
</organism>